<gene>
    <name evidence="2" type="ORF">QWZ10_02925</name>
</gene>
<evidence type="ECO:0000259" key="1">
    <source>
        <dbReference type="Pfam" id="PF02875"/>
    </source>
</evidence>
<dbReference type="Gene3D" id="3.90.190.20">
    <property type="entry name" value="Mur ligase, C-terminal domain"/>
    <property type="match status" value="1"/>
</dbReference>
<dbReference type="Pfam" id="PF02875">
    <property type="entry name" value="Mur_ligase_C"/>
    <property type="match status" value="1"/>
</dbReference>
<feature type="domain" description="Mur ligase C-terminal" evidence="1">
    <location>
        <begin position="2"/>
        <end position="49"/>
    </location>
</feature>
<dbReference type="EMBL" id="JAUFRC010000001">
    <property type="protein sequence ID" value="MDN3711030.1"/>
    <property type="molecule type" value="Genomic_DNA"/>
</dbReference>
<sequence length="109" mass="11721">MRVFDDFAHHPSEVAASIAVLREGAAGRLIAVFEPQLHSRVSRMALRFAEALSAAELSFILPVAAHGERAGSGRRRRTESRRAVPRAFCRLGFGPSRTARPLAGQSAAG</sequence>
<dbReference type="InterPro" id="IPR004101">
    <property type="entry name" value="Mur_ligase_C"/>
</dbReference>
<proteinExistence type="predicted"/>
<dbReference type="SUPFAM" id="SSF53244">
    <property type="entry name" value="MurD-like peptide ligases, peptide-binding domain"/>
    <property type="match status" value="1"/>
</dbReference>
<evidence type="ECO:0000313" key="2">
    <source>
        <dbReference type="EMBL" id="MDN3711030.1"/>
    </source>
</evidence>
<comment type="caution">
    <text evidence="2">The sequence shown here is derived from an EMBL/GenBank/DDBJ whole genome shotgun (WGS) entry which is preliminary data.</text>
</comment>
<organism evidence="2 3">
    <name type="scientific">Paracoccus cavernae</name>
    <dbReference type="NCBI Taxonomy" id="1571207"/>
    <lineage>
        <taxon>Bacteria</taxon>
        <taxon>Pseudomonadati</taxon>
        <taxon>Pseudomonadota</taxon>
        <taxon>Alphaproteobacteria</taxon>
        <taxon>Rhodobacterales</taxon>
        <taxon>Paracoccaceae</taxon>
        <taxon>Paracoccus</taxon>
    </lineage>
</organism>
<accession>A0ABT8D3C8</accession>
<dbReference type="Proteomes" id="UP001243846">
    <property type="component" value="Unassembled WGS sequence"/>
</dbReference>
<evidence type="ECO:0000313" key="3">
    <source>
        <dbReference type="Proteomes" id="UP001243846"/>
    </source>
</evidence>
<keyword evidence="3" id="KW-1185">Reference proteome</keyword>
<name>A0ABT8D3C8_9RHOB</name>
<dbReference type="InterPro" id="IPR036615">
    <property type="entry name" value="Mur_ligase_C_dom_sf"/>
</dbReference>
<protein>
    <submittedName>
        <fullName evidence="2">Cyanophycin synthetase</fullName>
    </submittedName>
</protein>
<reference evidence="3" key="1">
    <citation type="journal article" date="2019" name="Int. J. Syst. Evol. Microbiol.">
        <title>The Global Catalogue of Microorganisms (GCM) 10K type strain sequencing project: providing services to taxonomists for standard genome sequencing and annotation.</title>
        <authorList>
            <consortium name="The Broad Institute Genomics Platform"/>
            <consortium name="The Broad Institute Genome Sequencing Center for Infectious Disease"/>
            <person name="Wu L."/>
            <person name="Ma J."/>
        </authorList>
    </citation>
    <scope>NUCLEOTIDE SEQUENCE [LARGE SCALE GENOMIC DNA]</scope>
    <source>
        <strain evidence="3">CECT 8482</strain>
    </source>
</reference>